<accession>A0A7K1GN90</accession>
<dbReference type="NCBIfam" id="NF006829">
    <property type="entry name" value="PRK09352.1"/>
    <property type="match status" value="1"/>
</dbReference>
<name>A0A7K1GN90_9FLAO</name>
<dbReference type="InterPro" id="IPR013747">
    <property type="entry name" value="ACP_syn_III_C"/>
</dbReference>
<keyword evidence="2 5" id="KW-0012">Acyltransferase</keyword>
<dbReference type="PANTHER" id="PTHR34069:SF2">
    <property type="entry name" value="BETA-KETOACYL-[ACYL-CARRIER-PROTEIN] SYNTHASE III"/>
    <property type="match status" value="1"/>
</dbReference>
<dbReference type="AlphaFoldDB" id="A0A7K1GN90"/>
<organism evidence="5 6">
    <name type="scientific">Myroides pelagicus</name>
    <dbReference type="NCBI Taxonomy" id="270914"/>
    <lineage>
        <taxon>Bacteria</taxon>
        <taxon>Pseudomonadati</taxon>
        <taxon>Bacteroidota</taxon>
        <taxon>Flavobacteriia</taxon>
        <taxon>Flavobacteriales</taxon>
        <taxon>Flavobacteriaceae</taxon>
        <taxon>Myroides</taxon>
    </lineage>
</organism>
<feature type="domain" description="Beta-ketoacyl-[acyl-carrier-protein] synthase III C-terminal" evidence="3">
    <location>
        <begin position="257"/>
        <end position="341"/>
    </location>
</feature>
<reference evidence="5 6" key="1">
    <citation type="journal article" date="2006" name="Int. J. Syst. Evol. Microbiol.">
        <title>Myroides pelagicus sp. nov., isolated from seawater in Thailand.</title>
        <authorList>
            <person name="Yoon J."/>
            <person name="Maneerat S."/>
            <person name="Kawai F."/>
            <person name="Yokota A."/>
        </authorList>
    </citation>
    <scope>NUCLEOTIDE SEQUENCE [LARGE SCALE GENOMIC DNA]</scope>
    <source>
        <strain evidence="5 6">SM1T</strain>
    </source>
</reference>
<sequence length="352" mass="39001">MPLLKFNNVGIRGFSAAVPATVINNYEYTEFFKSEDVKEVVDKIGVKERRFVTHEQCSSDLCYAAANKLLDDLNVSREDIDLLVFVSQTPDYRMPATAISLQDRLGLNKDTIAFDISLGCSGFIYGLSTVYAYMQTGNFKKALLLNGETRSKVYSPKDRKTAFLFGDGGTAVLIENDEKYGESFFSMNSDGALSDLIKIEAGGYRNMSTCETVEERVVDEYGNIRSAEHGVMKGGDVFNFVLKEVPKDFKKLISFGNIDTNSTDYFVFHQANDFMNSYLAKKLKVSIDKVPSSIAKFGNTSSVSIPLTIVSELRGKLEGNKSLFLSGFGVGMSWGCAYIKIADSYISHIVEI</sequence>
<dbReference type="EC" id="2.3.1.180" evidence="5"/>
<dbReference type="Pfam" id="PF08545">
    <property type="entry name" value="ACP_syn_III"/>
    <property type="match status" value="1"/>
</dbReference>
<keyword evidence="6" id="KW-1185">Reference proteome</keyword>
<dbReference type="GO" id="GO:0004315">
    <property type="term" value="F:3-oxoacyl-[acyl-carrier-protein] synthase activity"/>
    <property type="evidence" value="ECO:0007669"/>
    <property type="project" value="InterPro"/>
</dbReference>
<feature type="domain" description="Beta-ketoacyl-[acyl-carrier-protein] synthase III N-terminal" evidence="4">
    <location>
        <begin position="114"/>
        <end position="188"/>
    </location>
</feature>
<evidence type="ECO:0000313" key="5">
    <source>
        <dbReference type="EMBL" id="MTH30372.1"/>
    </source>
</evidence>
<dbReference type="GO" id="GO:0006633">
    <property type="term" value="P:fatty acid biosynthetic process"/>
    <property type="evidence" value="ECO:0007669"/>
    <property type="project" value="InterPro"/>
</dbReference>
<gene>
    <name evidence="5" type="ORF">GJV77_10745</name>
</gene>
<proteinExistence type="predicted"/>
<dbReference type="SUPFAM" id="SSF53901">
    <property type="entry name" value="Thiolase-like"/>
    <property type="match status" value="1"/>
</dbReference>
<dbReference type="InterPro" id="IPR013751">
    <property type="entry name" value="ACP_syn_III_N"/>
</dbReference>
<dbReference type="PANTHER" id="PTHR34069">
    <property type="entry name" value="3-OXOACYL-[ACYL-CARRIER-PROTEIN] SYNTHASE 3"/>
    <property type="match status" value="1"/>
</dbReference>
<protein>
    <submittedName>
        <fullName evidence="5">Beta-ketoacyl-ACP synthase 3</fullName>
        <ecNumber evidence="5">2.3.1.180</ecNumber>
    </submittedName>
</protein>
<evidence type="ECO:0000313" key="6">
    <source>
        <dbReference type="Proteomes" id="UP000488936"/>
    </source>
</evidence>
<dbReference type="InterPro" id="IPR016039">
    <property type="entry name" value="Thiolase-like"/>
</dbReference>
<dbReference type="GO" id="GO:0044550">
    <property type="term" value="P:secondary metabolite biosynthetic process"/>
    <property type="evidence" value="ECO:0007669"/>
    <property type="project" value="TreeGrafter"/>
</dbReference>
<evidence type="ECO:0000256" key="2">
    <source>
        <dbReference type="ARBA" id="ARBA00023315"/>
    </source>
</evidence>
<comment type="caution">
    <text evidence="5">The sequence shown here is derived from an EMBL/GenBank/DDBJ whole genome shotgun (WGS) entry which is preliminary data.</text>
</comment>
<keyword evidence="1 5" id="KW-0808">Transferase</keyword>
<evidence type="ECO:0000259" key="3">
    <source>
        <dbReference type="Pfam" id="PF08541"/>
    </source>
</evidence>
<dbReference type="Gene3D" id="3.40.47.10">
    <property type="match status" value="1"/>
</dbReference>
<dbReference type="CDD" id="cd00830">
    <property type="entry name" value="KAS_III"/>
    <property type="match status" value="1"/>
</dbReference>
<evidence type="ECO:0000256" key="1">
    <source>
        <dbReference type="ARBA" id="ARBA00022679"/>
    </source>
</evidence>
<evidence type="ECO:0000259" key="4">
    <source>
        <dbReference type="Pfam" id="PF08545"/>
    </source>
</evidence>
<dbReference type="OrthoDB" id="9815506at2"/>
<dbReference type="Pfam" id="PF08541">
    <property type="entry name" value="ACP_syn_III_C"/>
    <property type="match status" value="1"/>
</dbReference>
<dbReference type="Proteomes" id="UP000488936">
    <property type="component" value="Unassembled WGS sequence"/>
</dbReference>
<dbReference type="RefSeq" id="WP_155036356.1">
    <property type="nucleotide sequence ID" value="NZ_JBHTIG010000016.1"/>
</dbReference>
<dbReference type="GO" id="GO:0033818">
    <property type="term" value="F:beta-ketoacyl-acyl-carrier-protein synthase III activity"/>
    <property type="evidence" value="ECO:0007669"/>
    <property type="project" value="UniProtKB-EC"/>
</dbReference>
<dbReference type="EMBL" id="WMJY01000024">
    <property type="protein sequence ID" value="MTH30372.1"/>
    <property type="molecule type" value="Genomic_DNA"/>
</dbReference>